<keyword evidence="5 11" id="KW-0285">Flavoprotein</keyword>
<dbReference type="EC" id="4.2.3.5" evidence="3 11"/>
<feature type="binding site" evidence="11">
    <location>
        <begin position="132"/>
        <end position="134"/>
    </location>
    <ligand>
        <name>FMN</name>
        <dbReference type="ChEBI" id="CHEBI:58210"/>
    </ligand>
</feature>
<reference evidence="12 13" key="1">
    <citation type="submission" date="2018-04" db="EMBL/GenBank/DDBJ databases">
        <title>Paenibacillus taichungensis Genome sequencing and assembly.</title>
        <authorList>
            <person name="Xu J."/>
            <person name="Rensing C."/>
            <person name="Mazhar H.S."/>
        </authorList>
    </citation>
    <scope>NUCLEOTIDE SEQUENCE [LARGE SCALE GENOMIC DNA]</scope>
    <source>
        <strain evidence="12 13">NC1</strain>
    </source>
</reference>
<gene>
    <name evidence="11" type="primary">aroC</name>
    <name evidence="12" type="ORF">DC345_03645</name>
</gene>
<evidence type="ECO:0000256" key="7">
    <source>
        <dbReference type="ARBA" id="ARBA00022827"/>
    </source>
</evidence>
<feature type="binding site" evidence="11">
    <location>
        <position position="47"/>
    </location>
    <ligand>
        <name>NADP(+)</name>
        <dbReference type="ChEBI" id="CHEBI:58349"/>
    </ligand>
</feature>
<comment type="function">
    <text evidence="11">Catalyzes the anti-1,4-elimination of the C-3 phosphate and the C-6 proR hydrogen from 5-enolpyruvylshikimate-3-phosphate (EPSP) to yield chorismate, which is the branch point compound that serves as the starting substrate for the three terminal pathways of aromatic amino acid biosynthesis. This reaction introduces a second double bond into the aromatic ring system.</text>
</comment>
<dbReference type="PIRSF" id="PIRSF001456">
    <property type="entry name" value="Chorismate_synth"/>
    <property type="match status" value="1"/>
</dbReference>
<keyword evidence="9 11" id="KW-0057">Aromatic amino acid biosynthesis</keyword>
<dbReference type="FunFam" id="3.60.150.10:FF:000002">
    <property type="entry name" value="Chorismate synthase"/>
    <property type="match status" value="1"/>
</dbReference>
<dbReference type="GO" id="GO:0004107">
    <property type="term" value="F:chorismate synthase activity"/>
    <property type="evidence" value="ECO:0007669"/>
    <property type="project" value="UniProtKB-UniRule"/>
</dbReference>
<dbReference type="GO" id="GO:0005829">
    <property type="term" value="C:cytosol"/>
    <property type="evidence" value="ECO:0007669"/>
    <property type="project" value="TreeGrafter"/>
</dbReference>
<evidence type="ECO:0000256" key="1">
    <source>
        <dbReference type="ARBA" id="ARBA00005044"/>
    </source>
</evidence>
<dbReference type="CDD" id="cd07304">
    <property type="entry name" value="Chorismate_synthase"/>
    <property type="match status" value="1"/>
</dbReference>
<evidence type="ECO:0000313" key="13">
    <source>
        <dbReference type="Proteomes" id="UP000250642"/>
    </source>
</evidence>
<dbReference type="NCBIfam" id="TIGR00033">
    <property type="entry name" value="aroC"/>
    <property type="match status" value="1"/>
</dbReference>
<evidence type="ECO:0000256" key="9">
    <source>
        <dbReference type="ARBA" id="ARBA00023141"/>
    </source>
</evidence>
<evidence type="ECO:0000256" key="8">
    <source>
        <dbReference type="ARBA" id="ARBA00022857"/>
    </source>
</evidence>
<dbReference type="AlphaFoldDB" id="A0A329R408"/>
<feature type="binding site" evidence="11">
    <location>
        <position position="338"/>
    </location>
    <ligand>
        <name>FMN</name>
        <dbReference type="ChEBI" id="CHEBI:58210"/>
    </ligand>
</feature>
<dbReference type="InterPro" id="IPR020541">
    <property type="entry name" value="Chorismate_synthase_CS"/>
</dbReference>
<dbReference type="EMBL" id="QEVW01000003">
    <property type="protein sequence ID" value="RAW18242.1"/>
    <property type="molecule type" value="Genomic_DNA"/>
</dbReference>
<keyword evidence="6 11" id="KW-0288">FMN</keyword>
<protein>
    <recommendedName>
        <fullName evidence="3 11">Chorismate synthase</fullName>
        <shortName evidence="11">CS</shortName>
        <ecNumber evidence="3 11">4.2.3.5</ecNumber>
    </recommendedName>
    <alternativeName>
        <fullName evidence="11">5-enolpyruvylshikimate-3-phosphate phospholyase</fullName>
    </alternativeName>
</protein>
<dbReference type="NCBIfam" id="NF003793">
    <property type="entry name" value="PRK05382.1"/>
    <property type="match status" value="1"/>
</dbReference>
<dbReference type="Gene3D" id="3.60.150.10">
    <property type="entry name" value="Chorismate synthase AroC"/>
    <property type="match status" value="1"/>
</dbReference>
<evidence type="ECO:0000256" key="6">
    <source>
        <dbReference type="ARBA" id="ARBA00022643"/>
    </source>
</evidence>
<keyword evidence="8 11" id="KW-0521">NADP</keyword>
<proteinExistence type="inferred from homology"/>
<dbReference type="PANTHER" id="PTHR21085">
    <property type="entry name" value="CHORISMATE SYNTHASE"/>
    <property type="match status" value="1"/>
</dbReference>
<comment type="caution">
    <text evidence="12">The sequence shown here is derived from an EMBL/GenBank/DDBJ whole genome shotgun (WGS) entry which is preliminary data.</text>
</comment>
<comment type="cofactor">
    <cofactor evidence="11">
        <name>FMNH2</name>
        <dbReference type="ChEBI" id="CHEBI:57618"/>
    </cofactor>
    <text evidence="11">Reduced FMN (FMNH(2)).</text>
</comment>
<evidence type="ECO:0000313" key="12">
    <source>
        <dbReference type="EMBL" id="RAW18242.1"/>
    </source>
</evidence>
<keyword evidence="10 11" id="KW-0456">Lyase</keyword>
<dbReference type="InterPro" id="IPR000453">
    <property type="entry name" value="Chorismate_synth"/>
</dbReference>
<dbReference type="RefSeq" id="WP_063566771.1">
    <property type="nucleotide sequence ID" value="NZ_CP168020.1"/>
</dbReference>
<evidence type="ECO:0000256" key="3">
    <source>
        <dbReference type="ARBA" id="ARBA00013036"/>
    </source>
</evidence>
<evidence type="ECO:0000256" key="11">
    <source>
        <dbReference type="HAMAP-Rule" id="MF_00300"/>
    </source>
</evidence>
<feature type="binding site" evidence="11">
    <location>
        <position position="41"/>
    </location>
    <ligand>
        <name>NADP(+)</name>
        <dbReference type="ChEBI" id="CHEBI:58349"/>
    </ligand>
</feature>
<evidence type="ECO:0000256" key="5">
    <source>
        <dbReference type="ARBA" id="ARBA00022630"/>
    </source>
</evidence>
<dbReference type="GO" id="GO:0010181">
    <property type="term" value="F:FMN binding"/>
    <property type="evidence" value="ECO:0007669"/>
    <property type="project" value="TreeGrafter"/>
</dbReference>
<comment type="pathway">
    <text evidence="1 11">Metabolic intermediate biosynthesis; chorismate biosynthesis; chorismate from D-erythrose 4-phosphate and phosphoenolpyruvate: step 7/7.</text>
</comment>
<dbReference type="GO" id="GO:0009423">
    <property type="term" value="P:chorismate biosynthetic process"/>
    <property type="evidence" value="ECO:0007669"/>
    <property type="project" value="UniProtKB-UniRule"/>
</dbReference>
<dbReference type="Pfam" id="PF01264">
    <property type="entry name" value="Chorismate_synt"/>
    <property type="match status" value="1"/>
</dbReference>
<comment type="catalytic activity">
    <reaction evidence="11">
        <text>5-O-(1-carboxyvinyl)-3-phosphoshikimate = chorismate + phosphate</text>
        <dbReference type="Rhea" id="RHEA:21020"/>
        <dbReference type="ChEBI" id="CHEBI:29748"/>
        <dbReference type="ChEBI" id="CHEBI:43474"/>
        <dbReference type="ChEBI" id="CHEBI:57701"/>
        <dbReference type="EC" id="4.2.3.5"/>
    </reaction>
</comment>
<name>A0A329R408_9BACL</name>
<keyword evidence="4 11" id="KW-0028">Amino-acid biosynthesis</keyword>
<dbReference type="GO" id="GO:0009073">
    <property type="term" value="P:aromatic amino acid family biosynthetic process"/>
    <property type="evidence" value="ECO:0007669"/>
    <property type="project" value="UniProtKB-KW"/>
</dbReference>
<comment type="subunit">
    <text evidence="11">Homotetramer.</text>
</comment>
<dbReference type="InterPro" id="IPR035904">
    <property type="entry name" value="Chorismate_synth_AroC_sf"/>
</dbReference>
<feature type="binding site" evidence="11">
    <location>
        <position position="297"/>
    </location>
    <ligand>
        <name>FMN</name>
        <dbReference type="ChEBI" id="CHEBI:58210"/>
    </ligand>
</feature>
<comment type="similarity">
    <text evidence="2 11">Belongs to the chorismate synthase family.</text>
</comment>
<dbReference type="PROSITE" id="PS00788">
    <property type="entry name" value="CHORISMATE_SYNTHASE_2"/>
    <property type="match status" value="1"/>
</dbReference>
<organism evidence="12 13">
    <name type="scientific">Paenibacillus taichungensis</name>
    <dbReference type="NCBI Taxonomy" id="484184"/>
    <lineage>
        <taxon>Bacteria</taxon>
        <taxon>Bacillati</taxon>
        <taxon>Bacillota</taxon>
        <taxon>Bacilli</taxon>
        <taxon>Bacillales</taxon>
        <taxon>Paenibacillaceae</taxon>
        <taxon>Paenibacillus</taxon>
    </lineage>
</organism>
<sequence>MSLRYLTAGETHGPQLTAIIEGLPSNLNIDFEELNFQLHRRQKGYGRGRRMQIEKDQANFVGGIRHGYTTGAPVALVVQNNDWKHWQNIMNIEPIEGSDEEKRRVHRPRPGHADLNGGLKYNLKDLRNVLERSSARETTVRVACGAIARQFLAEFGIKVAGRVLRIGEIEAPYQDLPIDELIEVTEASSVRVTDAETEKKMEAYIDQIKQEGDSIGGIVECIVEGVPVGLGSHVQYDRKLDARIAQGVMSINAFKGVEIGIGFEAGTIRGSQVHDEIVHSEERGYHRATNRLGGFEGGMTNGMPVVVRGVMKPIPTLYKPLQSVDIDTKEAFTAQVERSDACAVPAASVVMEHVVAWEIAKAFLEKFGGDSMEEIRANFANYNNQLENY</sequence>
<dbReference type="HAMAP" id="MF_00300">
    <property type="entry name" value="Chorismate_synth"/>
    <property type="match status" value="1"/>
</dbReference>
<feature type="binding site" evidence="11">
    <location>
        <begin position="252"/>
        <end position="253"/>
    </location>
    <ligand>
        <name>FMN</name>
        <dbReference type="ChEBI" id="CHEBI:58210"/>
    </ligand>
</feature>
<dbReference type="PANTHER" id="PTHR21085:SF0">
    <property type="entry name" value="CHORISMATE SYNTHASE"/>
    <property type="match status" value="1"/>
</dbReference>
<dbReference type="SUPFAM" id="SSF103263">
    <property type="entry name" value="Chorismate synthase, AroC"/>
    <property type="match status" value="1"/>
</dbReference>
<dbReference type="UniPathway" id="UPA00053">
    <property type="reaction ID" value="UER00090"/>
</dbReference>
<evidence type="ECO:0000256" key="2">
    <source>
        <dbReference type="ARBA" id="ARBA00008014"/>
    </source>
</evidence>
<feature type="binding site" evidence="11">
    <location>
        <begin position="312"/>
        <end position="316"/>
    </location>
    <ligand>
        <name>FMN</name>
        <dbReference type="ChEBI" id="CHEBI:58210"/>
    </ligand>
</feature>
<evidence type="ECO:0000256" key="10">
    <source>
        <dbReference type="ARBA" id="ARBA00023239"/>
    </source>
</evidence>
<keyword evidence="7 11" id="KW-0274">FAD</keyword>
<evidence type="ECO:0000256" key="4">
    <source>
        <dbReference type="ARBA" id="ARBA00022605"/>
    </source>
</evidence>
<dbReference type="GO" id="GO:0008652">
    <property type="term" value="P:amino acid biosynthetic process"/>
    <property type="evidence" value="ECO:0007669"/>
    <property type="project" value="UniProtKB-KW"/>
</dbReference>
<dbReference type="Proteomes" id="UP000250642">
    <property type="component" value="Unassembled WGS sequence"/>
</dbReference>
<accession>A0A329R408</accession>